<name>A0AAV7XUA4_9NEOP</name>
<proteinExistence type="predicted"/>
<keyword evidence="1" id="KW-1133">Transmembrane helix</keyword>
<feature type="transmembrane region" description="Helical" evidence="1">
    <location>
        <begin position="595"/>
        <end position="617"/>
    </location>
</feature>
<feature type="transmembrane region" description="Helical" evidence="1">
    <location>
        <begin position="637"/>
        <end position="663"/>
    </location>
</feature>
<feature type="transmembrane region" description="Helical" evidence="1">
    <location>
        <begin position="514"/>
        <end position="534"/>
    </location>
</feature>
<evidence type="ECO:0000256" key="1">
    <source>
        <dbReference type="SAM" id="Phobius"/>
    </source>
</evidence>
<dbReference type="GO" id="GO:0016747">
    <property type="term" value="F:acyltransferase activity, transferring groups other than amino-acyl groups"/>
    <property type="evidence" value="ECO:0007669"/>
    <property type="project" value="InterPro"/>
</dbReference>
<feature type="transmembrane region" description="Helical" evidence="1">
    <location>
        <begin position="565"/>
        <end position="583"/>
    </location>
</feature>
<dbReference type="Pfam" id="PF01757">
    <property type="entry name" value="Acyl_transf_3"/>
    <property type="match status" value="1"/>
</dbReference>
<feature type="domain" description="Nose resistant-to-fluoxetine protein N-terminal" evidence="2">
    <location>
        <begin position="103"/>
        <end position="252"/>
    </location>
</feature>
<dbReference type="EMBL" id="JAPTSV010000004">
    <property type="protein sequence ID" value="KAJ1528940.1"/>
    <property type="molecule type" value="Genomic_DNA"/>
</dbReference>
<keyword evidence="1" id="KW-0812">Transmembrane</keyword>
<feature type="transmembrane region" description="Helical" evidence="1">
    <location>
        <begin position="487"/>
        <end position="507"/>
    </location>
</feature>
<gene>
    <name evidence="3" type="ORF">ONE63_007309</name>
</gene>
<reference evidence="3" key="1">
    <citation type="submission" date="2022-12" db="EMBL/GenBank/DDBJ databases">
        <title>Chromosome-level genome assembly of the bean flower thrips Megalurothrips usitatus.</title>
        <authorList>
            <person name="Ma L."/>
            <person name="Liu Q."/>
            <person name="Li H."/>
            <person name="Cai W."/>
        </authorList>
    </citation>
    <scope>NUCLEOTIDE SEQUENCE</scope>
    <source>
        <strain evidence="3">Cailab_2022a</strain>
    </source>
</reference>
<sequence>MYVSVSHGPGNRREEQRWQRLEYRERCARTRSAISLKMSYACAAALFLWLGAALVVASPSGLLGVDQSGGALQHVQDALRFPANLQEHIREAVAKDPALAAEGEACVASLQRWTRGLISSEQWALQMLDSSSKLLTGFAYGNLGDLGNFDECVQSVGGDFSGRYALPALTIETAIKSDNGRGTVDDMGSRVRQALRAEVPPLSEEGEYEGLLVVHMAVCVPSACPERVLQAVLGAVVDAANGRHLNGTGLRLSGQLPPGSTSVAGPSRNVNAGDWAVLTLGGILLFFSLLGTTADLLLRDDDSDTRQKVSILLRFSARRNGKLLFAPSPATDENFSCIDGLRAIMAVWVVVAHRYFAVITIPVNNLVPLLDKLHSPFSLVMLGAFLSVDTFFVIGGMVNCYVFMRVVHRSKSFRWTDYFLRRYIRLTPAFALVVALTATWLSLLGTGPMWNSLVGTASEDCRRNWWSALLYVDFYTDPDHRCMMQGWYLVTDMQLHWLSPLLLYPLWRWRRAGLVWLCVLLAASAAAPAAITYVSRLRAPLTLTDFIWADSYFLRTLYYPPYMRATPYVFGTLMGYVLFLIKAGKIKASLSRTTVVLGWACSAALCIGVIIAAQTLFDKTHHPYRVAEHALFAGLHRVAWALGVSWVLMACILGYGGLVNAFLSCRIFTVLGRLGYGIFLTHAAVQMVDVGTIRTSHYYSDFKTVSVI</sequence>
<feature type="transmembrane region" description="Helical" evidence="1">
    <location>
        <begin position="423"/>
        <end position="443"/>
    </location>
</feature>
<dbReference type="InterPro" id="IPR006621">
    <property type="entry name" value="Nose-resist-to-fluoxetine_N"/>
</dbReference>
<dbReference type="InterPro" id="IPR052728">
    <property type="entry name" value="O2_lipid_transport_reg"/>
</dbReference>
<feature type="transmembrane region" description="Helical" evidence="1">
    <location>
        <begin position="379"/>
        <end position="402"/>
    </location>
</feature>
<comment type="caution">
    <text evidence="3">The sequence shown here is derived from an EMBL/GenBank/DDBJ whole genome shotgun (WGS) entry which is preliminary data.</text>
</comment>
<evidence type="ECO:0000313" key="3">
    <source>
        <dbReference type="EMBL" id="KAJ1528940.1"/>
    </source>
</evidence>
<dbReference type="SMART" id="SM00703">
    <property type="entry name" value="NRF"/>
    <property type="match status" value="1"/>
</dbReference>
<protein>
    <recommendedName>
        <fullName evidence="2">Nose resistant-to-fluoxetine protein N-terminal domain-containing protein</fullName>
    </recommendedName>
</protein>
<organism evidence="3 4">
    <name type="scientific">Megalurothrips usitatus</name>
    <name type="common">bean blossom thrips</name>
    <dbReference type="NCBI Taxonomy" id="439358"/>
    <lineage>
        <taxon>Eukaryota</taxon>
        <taxon>Metazoa</taxon>
        <taxon>Ecdysozoa</taxon>
        <taxon>Arthropoda</taxon>
        <taxon>Hexapoda</taxon>
        <taxon>Insecta</taxon>
        <taxon>Pterygota</taxon>
        <taxon>Neoptera</taxon>
        <taxon>Paraneoptera</taxon>
        <taxon>Thysanoptera</taxon>
        <taxon>Terebrantia</taxon>
        <taxon>Thripoidea</taxon>
        <taxon>Thripidae</taxon>
        <taxon>Megalurothrips</taxon>
    </lineage>
</organism>
<evidence type="ECO:0000259" key="2">
    <source>
        <dbReference type="SMART" id="SM00703"/>
    </source>
</evidence>
<feature type="transmembrane region" description="Helical" evidence="1">
    <location>
        <begin position="38"/>
        <end position="57"/>
    </location>
</feature>
<feature type="transmembrane region" description="Helical" evidence="1">
    <location>
        <begin position="275"/>
        <end position="298"/>
    </location>
</feature>
<dbReference type="PANTHER" id="PTHR11161">
    <property type="entry name" value="O-ACYLTRANSFERASE"/>
    <property type="match status" value="1"/>
</dbReference>
<accession>A0AAV7XUA4</accession>
<keyword evidence="4" id="KW-1185">Reference proteome</keyword>
<dbReference type="Pfam" id="PF20146">
    <property type="entry name" value="NRF"/>
    <property type="match status" value="1"/>
</dbReference>
<dbReference type="AlphaFoldDB" id="A0AAV7XUA4"/>
<evidence type="ECO:0000313" key="4">
    <source>
        <dbReference type="Proteomes" id="UP001075354"/>
    </source>
</evidence>
<dbReference type="InterPro" id="IPR002656">
    <property type="entry name" value="Acyl_transf_3_dom"/>
</dbReference>
<feature type="transmembrane region" description="Helical" evidence="1">
    <location>
        <begin position="343"/>
        <end position="367"/>
    </location>
</feature>
<dbReference type="PANTHER" id="PTHR11161:SF0">
    <property type="entry name" value="O-ACYLTRANSFERASE LIKE PROTEIN"/>
    <property type="match status" value="1"/>
</dbReference>
<dbReference type="Proteomes" id="UP001075354">
    <property type="component" value="Chromosome 4"/>
</dbReference>
<keyword evidence="1" id="KW-0472">Membrane</keyword>